<comment type="cofactor">
    <cofactor evidence="1">
        <name>Zn(2+)</name>
        <dbReference type="ChEBI" id="CHEBI:29105"/>
    </cofactor>
</comment>
<dbReference type="RefSeq" id="XP_002584751.1">
    <property type="nucleotide sequence ID" value="XM_002584705.1"/>
</dbReference>
<feature type="region of interest" description="Disordered" evidence="8">
    <location>
        <begin position="37"/>
        <end position="56"/>
    </location>
</feature>
<dbReference type="SUPFAM" id="SSF56281">
    <property type="entry name" value="Metallo-hydrolase/oxidoreductase"/>
    <property type="match status" value="1"/>
</dbReference>
<dbReference type="VEuPathDB" id="FungiDB:UREG_05440"/>
<dbReference type="PANTHER" id="PTHR23131:SF0">
    <property type="entry name" value="ENDORIBONUCLEASE LACTB2"/>
    <property type="match status" value="1"/>
</dbReference>
<dbReference type="InterPro" id="IPR041516">
    <property type="entry name" value="LACTB2_WH"/>
</dbReference>
<dbReference type="GO" id="GO:0044550">
    <property type="term" value="P:secondary metabolite biosynthetic process"/>
    <property type="evidence" value="ECO:0007669"/>
    <property type="project" value="UniProtKB-ARBA"/>
</dbReference>
<protein>
    <recommendedName>
        <fullName evidence="3">Lactamase-like protein nscB</fullName>
    </recommendedName>
    <alternativeName>
        <fullName evidence="7">Neosartoricin B biosynthesis protein B</fullName>
    </alternativeName>
</protein>
<dbReference type="Gene3D" id="3.60.15.10">
    <property type="entry name" value="Ribonuclease Z/Hydroxyacylglutathione hydrolase-like"/>
    <property type="match status" value="1"/>
</dbReference>
<dbReference type="Pfam" id="PF00753">
    <property type="entry name" value="Lactamase_B"/>
    <property type="match status" value="1"/>
</dbReference>
<dbReference type="KEGG" id="ure:UREG_05440"/>
<evidence type="ECO:0000256" key="4">
    <source>
        <dbReference type="ARBA" id="ARBA00022723"/>
    </source>
</evidence>
<keyword evidence="6" id="KW-0862">Zinc</keyword>
<keyword evidence="11" id="KW-1185">Reference proteome</keyword>
<dbReference type="InterPro" id="IPR036866">
    <property type="entry name" value="RibonucZ/Hydroxyglut_hydro"/>
</dbReference>
<dbReference type="FunFam" id="3.60.15.10:FF:000041">
    <property type="entry name" value="Metallo-beta-lactamase domain protein"/>
    <property type="match status" value="1"/>
</dbReference>
<evidence type="ECO:0000256" key="6">
    <source>
        <dbReference type="ARBA" id="ARBA00022833"/>
    </source>
</evidence>
<dbReference type="GO" id="GO:0046872">
    <property type="term" value="F:metal ion binding"/>
    <property type="evidence" value="ECO:0007669"/>
    <property type="project" value="UniProtKB-KW"/>
</dbReference>
<evidence type="ECO:0000256" key="3">
    <source>
        <dbReference type="ARBA" id="ARBA00018739"/>
    </source>
</evidence>
<evidence type="ECO:0000259" key="9">
    <source>
        <dbReference type="SMART" id="SM00849"/>
    </source>
</evidence>
<evidence type="ECO:0000256" key="1">
    <source>
        <dbReference type="ARBA" id="ARBA00001947"/>
    </source>
</evidence>
<dbReference type="PANTHER" id="PTHR23131">
    <property type="entry name" value="ENDORIBONUCLEASE LACTB2"/>
    <property type="match status" value="1"/>
</dbReference>
<dbReference type="InParanoid" id="C4JSK1"/>
<proteinExistence type="inferred from homology"/>
<dbReference type="GeneID" id="8438089"/>
<name>C4JSK1_UNCRE</name>
<evidence type="ECO:0000256" key="5">
    <source>
        <dbReference type="ARBA" id="ARBA00022801"/>
    </source>
</evidence>
<dbReference type="GO" id="GO:0016787">
    <property type="term" value="F:hydrolase activity"/>
    <property type="evidence" value="ECO:0007669"/>
    <property type="project" value="UniProtKB-KW"/>
</dbReference>
<dbReference type="InterPro" id="IPR036388">
    <property type="entry name" value="WH-like_DNA-bd_sf"/>
</dbReference>
<dbReference type="eggNOG" id="KOG0813">
    <property type="taxonomic scope" value="Eukaryota"/>
</dbReference>
<reference evidence="11" key="1">
    <citation type="journal article" date="2009" name="Genome Res.">
        <title>Comparative genomic analyses of the human fungal pathogens Coccidioides and their relatives.</title>
        <authorList>
            <person name="Sharpton T.J."/>
            <person name="Stajich J.E."/>
            <person name="Rounsley S.D."/>
            <person name="Gardner M.J."/>
            <person name="Wortman J.R."/>
            <person name="Jordar V.S."/>
            <person name="Maiti R."/>
            <person name="Kodira C.D."/>
            <person name="Neafsey D.E."/>
            <person name="Zeng Q."/>
            <person name="Hung C.-Y."/>
            <person name="McMahan C."/>
            <person name="Muszewska A."/>
            <person name="Grynberg M."/>
            <person name="Mandel M.A."/>
            <person name="Kellner E.M."/>
            <person name="Barker B.M."/>
            <person name="Galgiani J.N."/>
            <person name="Orbach M.J."/>
            <person name="Kirkland T.N."/>
            <person name="Cole G.T."/>
            <person name="Henn M.R."/>
            <person name="Birren B.W."/>
            <person name="Taylor J.W."/>
        </authorList>
    </citation>
    <scope>NUCLEOTIDE SEQUENCE [LARGE SCALE GENOMIC DNA]</scope>
    <source>
        <strain evidence="11">UAMH 1704</strain>
    </source>
</reference>
<feature type="compositionally biased region" description="Basic residues" evidence="8">
    <location>
        <begin position="38"/>
        <end position="49"/>
    </location>
</feature>
<accession>C4JSK1</accession>
<comment type="similarity">
    <text evidence="2">Belongs to the metallo-beta-lactamase superfamily.</text>
</comment>
<dbReference type="FunFam" id="1.10.10.10:FF:000328">
    <property type="entry name" value="Lactamase beta 2"/>
    <property type="match status" value="1"/>
</dbReference>
<evidence type="ECO:0000256" key="2">
    <source>
        <dbReference type="ARBA" id="ARBA00007749"/>
    </source>
</evidence>
<feature type="domain" description="Metallo-beta-lactamase" evidence="9">
    <location>
        <begin position="56"/>
        <end position="172"/>
    </location>
</feature>
<keyword evidence="5" id="KW-0378">Hydrolase</keyword>
<dbReference type="Pfam" id="PF17778">
    <property type="entry name" value="WHD_BLACT"/>
    <property type="match status" value="1"/>
</dbReference>
<dbReference type="STRING" id="336963.C4JSK1"/>
<gene>
    <name evidence="10" type="ORF">UREG_05440</name>
</gene>
<dbReference type="HOGENOM" id="CLU_754775_0_0_1"/>
<dbReference type="InterPro" id="IPR050662">
    <property type="entry name" value="Sec-metab_biosynth-thioest"/>
</dbReference>
<evidence type="ECO:0000256" key="8">
    <source>
        <dbReference type="SAM" id="MobiDB-lite"/>
    </source>
</evidence>
<dbReference type="Proteomes" id="UP000002058">
    <property type="component" value="Unassembled WGS sequence"/>
</dbReference>
<evidence type="ECO:0000256" key="7">
    <source>
        <dbReference type="ARBA" id="ARBA00033382"/>
    </source>
</evidence>
<dbReference type="EMBL" id="CH476617">
    <property type="protein sequence ID" value="EEP80598.1"/>
    <property type="molecule type" value="Genomic_DNA"/>
</dbReference>
<dbReference type="SMART" id="SM00849">
    <property type="entry name" value="Lactamase_B"/>
    <property type="match status" value="1"/>
</dbReference>
<organism evidence="10 11">
    <name type="scientific">Uncinocarpus reesii (strain UAMH 1704)</name>
    <dbReference type="NCBI Taxonomy" id="336963"/>
    <lineage>
        <taxon>Eukaryota</taxon>
        <taxon>Fungi</taxon>
        <taxon>Dikarya</taxon>
        <taxon>Ascomycota</taxon>
        <taxon>Pezizomycotina</taxon>
        <taxon>Eurotiomycetes</taxon>
        <taxon>Eurotiomycetidae</taxon>
        <taxon>Onygenales</taxon>
        <taxon>Onygenaceae</taxon>
        <taxon>Uncinocarpus</taxon>
    </lineage>
</organism>
<evidence type="ECO:0000313" key="11">
    <source>
        <dbReference type="Proteomes" id="UP000002058"/>
    </source>
</evidence>
<sequence>MATQLVSLPEVERLSASVIRILAGNPGKFTLQVEKKDHLRSHGRRKNANHHSNQAQIPILSVAGRGGSLSTQAKDLSNLCPEAKIYKHDLDEGEEDIEDGQVFSVEGTTLTAFHTPGHTTDHMAFVFEEENAMFTGDNVLGHGTAVFENLGVYLSTLEKMSARGAKRGYPGHGPIIEDCRTKIMEYINHRRQRENEVLRVLENGTLDTSSIQDSDSKPSSWTTMELVKIIYKNVPENLHLPASHGVNQVLLKLEGDGKTDECYDSLAHCGTVIHLLHLPTGCGGKSPSSNLAVLPPDSRISMLATAHYSSYCMKRPAWAPGMPSLSLISLSTGFHDPAASRPFFLRFNAPELCDAGILASRFRQSLC</sequence>
<keyword evidence="4" id="KW-0479">Metal-binding</keyword>
<evidence type="ECO:0000313" key="10">
    <source>
        <dbReference type="EMBL" id="EEP80598.1"/>
    </source>
</evidence>
<dbReference type="InterPro" id="IPR001279">
    <property type="entry name" value="Metallo-B-lactamas"/>
</dbReference>
<dbReference type="OrthoDB" id="17458at2759"/>
<dbReference type="Gene3D" id="1.10.10.10">
    <property type="entry name" value="Winged helix-like DNA-binding domain superfamily/Winged helix DNA-binding domain"/>
    <property type="match status" value="1"/>
</dbReference>
<dbReference type="AlphaFoldDB" id="C4JSK1"/>